<dbReference type="STRING" id="85968.GCA_900073015_01872"/>
<dbReference type="RefSeq" id="WP_090588737.1">
    <property type="nucleotide sequence ID" value="NZ_CP104302.1"/>
</dbReference>
<gene>
    <name evidence="1" type="ORF">CQY22_002110</name>
</gene>
<dbReference type="Proteomes" id="UP000230551">
    <property type="component" value="Unassembled WGS sequence"/>
</dbReference>
<proteinExistence type="predicted"/>
<dbReference type="NCBIfam" id="NF038175">
    <property type="entry name" value="IniB_NTERM"/>
    <property type="match status" value="1"/>
</dbReference>
<organism evidence="1 2">
    <name type="scientific">Mycolicibacterium brumae</name>
    <dbReference type="NCBI Taxonomy" id="85968"/>
    <lineage>
        <taxon>Bacteria</taxon>
        <taxon>Bacillati</taxon>
        <taxon>Actinomycetota</taxon>
        <taxon>Actinomycetes</taxon>
        <taxon>Mycobacteriales</taxon>
        <taxon>Mycobacteriaceae</taxon>
        <taxon>Mycolicibacterium</taxon>
    </lineage>
</organism>
<dbReference type="NCBIfam" id="NF038176">
    <property type="entry name" value="Rv0340_fam"/>
    <property type="match status" value="1"/>
</dbReference>
<evidence type="ECO:0000313" key="2">
    <source>
        <dbReference type="Proteomes" id="UP000230551"/>
    </source>
</evidence>
<dbReference type="InterPro" id="IPR049709">
    <property type="entry name" value="IniB-like_N"/>
</dbReference>
<reference evidence="1 2" key="1">
    <citation type="journal article" date="2017" name="Infect. Genet. Evol.">
        <title>The new phylogeny of the genus Mycobacterium: The old and the news.</title>
        <authorList>
            <person name="Tortoli E."/>
            <person name="Fedrizzi T."/>
            <person name="Meehan C.J."/>
            <person name="Trovato A."/>
            <person name="Grottola A."/>
            <person name="Giacobazzi E."/>
            <person name="Serpini G.F."/>
            <person name="Tagliazucchi S."/>
            <person name="Fabio A."/>
            <person name="Bettua C."/>
            <person name="Bertorelli R."/>
            <person name="Frascaro F."/>
            <person name="De Sanctis V."/>
            <person name="Pecorari M."/>
            <person name="Jousson O."/>
            <person name="Segata N."/>
            <person name="Cirillo D.M."/>
        </authorList>
    </citation>
    <scope>NUCLEOTIDE SEQUENCE [LARGE SCALE GENOMIC DNA]</scope>
    <source>
        <strain evidence="1 2">CIP1034565</strain>
    </source>
</reference>
<comment type="caution">
    <text evidence="1">The sequence shown here is derived from an EMBL/GenBank/DDBJ whole genome shotgun (WGS) entry which is preliminary data.</text>
</comment>
<dbReference type="EMBL" id="PDCN02000002">
    <property type="protein sequence ID" value="PIB77077.1"/>
    <property type="molecule type" value="Genomic_DNA"/>
</dbReference>
<protein>
    <submittedName>
        <fullName evidence="1">Uncharacterized protein</fullName>
    </submittedName>
</protein>
<dbReference type="AlphaFoldDB" id="A0A2G5PFI1"/>
<accession>A0A2G5PFI1</accession>
<sequence>MANELLDFVMGLVRDPAAAAQYAANPDQVIANAHLAGVTSADVNNLLPMVTESVAMSTPGVGPDLISAPGATGLDLTIGNIWSSGAAHAAFEAFDAVAPGASGFDLPAVHDAAAGVIDSGPAIEAPAVDSGLAATLPDAFSQVADAAPVWAEESVDHAPDPTFGTASDWAHPAADAHHVDPGHTGLDFFN</sequence>
<keyword evidence="2" id="KW-1185">Reference proteome</keyword>
<evidence type="ECO:0000313" key="1">
    <source>
        <dbReference type="EMBL" id="PIB77077.1"/>
    </source>
</evidence>
<name>A0A2G5PFI1_9MYCO</name>
<dbReference type="OrthoDB" id="4732941at2"/>